<evidence type="ECO:0000256" key="2">
    <source>
        <dbReference type="ARBA" id="ARBA00022475"/>
    </source>
</evidence>
<feature type="transmembrane region" description="Helical" evidence="7">
    <location>
        <begin position="176"/>
        <end position="197"/>
    </location>
</feature>
<evidence type="ECO:0008006" key="10">
    <source>
        <dbReference type="Google" id="ProtNLM"/>
    </source>
</evidence>
<reference evidence="8" key="1">
    <citation type="submission" date="2020-07" db="EMBL/GenBank/DDBJ databases">
        <title>Multicomponent nature underlies the extraordinary mechanical properties of spider dragline silk.</title>
        <authorList>
            <person name="Kono N."/>
            <person name="Nakamura H."/>
            <person name="Mori M."/>
            <person name="Yoshida Y."/>
            <person name="Ohtoshi R."/>
            <person name="Malay A.D."/>
            <person name="Moran D.A.P."/>
            <person name="Tomita M."/>
            <person name="Numata K."/>
            <person name="Arakawa K."/>
        </authorList>
    </citation>
    <scope>NUCLEOTIDE SEQUENCE</scope>
</reference>
<keyword evidence="2" id="KW-1003">Cell membrane</keyword>
<evidence type="ECO:0000313" key="8">
    <source>
        <dbReference type="EMBL" id="GFR22197.1"/>
    </source>
</evidence>
<dbReference type="GO" id="GO:0050909">
    <property type="term" value="P:sensory perception of taste"/>
    <property type="evidence" value="ECO:0007669"/>
    <property type="project" value="InterPro"/>
</dbReference>
<keyword evidence="4 7" id="KW-1133">Transmembrane helix</keyword>
<evidence type="ECO:0000256" key="7">
    <source>
        <dbReference type="SAM" id="Phobius"/>
    </source>
</evidence>
<dbReference type="OrthoDB" id="6421884at2759"/>
<comment type="caution">
    <text evidence="8">The sequence shown here is derived from an EMBL/GenBank/DDBJ whole genome shotgun (WGS) entry which is preliminary data.</text>
</comment>
<dbReference type="PANTHER" id="PTHR21421:SF29">
    <property type="entry name" value="GUSTATORY RECEPTOR 5A FOR TREHALOSE-RELATED"/>
    <property type="match status" value="1"/>
</dbReference>
<feature type="transmembrane region" description="Helical" evidence="7">
    <location>
        <begin position="101"/>
        <end position="125"/>
    </location>
</feature>
<dbReference type="GO" id="GO:0038023">
    <property type="term" value="F:signaling receptor activity"/>
    <property type="evidence" value="ECO:0007669"/>
    <property type="project" value="UniProtKB-ARBA"/>
</dbReference>
<sequence>MLFCFPLVLGGLLITFTSFYCLMCVHLHLFYDQLISELQTSNVLHECQRLLQAYEAITNTITSLDDHFSYSAFITVLSSMAGIFRASYVLIFDRRATAMTLIYYCVALSLYMYVFLSMILAASAATLKGRIARELIISLPGKFPSHYKKLKMILRNNFKSDVVLTLWKMYVIERSILISACGTLVTYGILIATLGNVQVPKEN</sequence>
<evidence type="ECO:0000256" key="6">
    <source>
        <dbReference type="ARBA" id="ARBA00023170"/>
    </source>
</evidence>
<comment type="subcellular location">
    <subcellularLocation>
        <location evidence="1">Cell membrane</location>
        <topology evidence="1">Multi-pass membrane protein</topology>
    </subcellularLocation>
</comment>
<protein>
    <recommendedName>
        <fullName evidence="10">Gustatory receptor</fullName>
    </recommendedName>
</protein>
<gene>
    <name evidence="8" type="primary">AVEN_89400_1</name>
    <name evidence="8" type="ORF">TNCT_431</name>
</gene>
<evidence type="ECO:0000256" key="4">
    <source>
        <dbReference type="ARBA" id="ARBA00022989"/>
    </source>
</evidence>
<evidence type="ECO:0000256" key="3">
    <source>
        <dbReference type="ARBA" id="ARBA00022692"/>
    </source>
</evidence>
<evidence type="ECO:0000313" key="9">
    <source>
        <dbReference type="Proteomes" id="UP000887116"/>
    </source>
</evidence>
<dbReference type="Proteomes" id="UP000887116">
    <property type="component" value="Unassembled WGS sequence"/>
</dbReference>
<dbReference type="AlphaFoldDB" id="A0A8X6LVI0"/>
<name>A0A8X6LVI0_TRICU</name>
<dbReference type="EMBL" id="BMAO01038046">
    <property type="protein sequence ID" value="GFR22197.1"/>
    <property type="molecule type" value="Genomic_DNA"/>
</dbReference>
<proteinExistence type="predicted"/>
<dbReference type="Pfam" id="PF08395">
    <property type="entry name" value="7tm_7"/>
    <property type="match status" value="1"/>
</dbReference>
<accession>A0A8X6LVI0</accession>
<feature type="transmembrane region" description="Helical" evidence="7">
    <location>
        <begin position="7"/>
        <end position="31"/>
    </location>
</feature>
<keyword evidence="5 7" id="KW-0472">Membrane</keyword>
<dbReference type="InterPro" id="IPR013604">
    <property type="entry name" value="7TM_chemorcpt"/>
</dbReference>
<organism evidence="8 9">
    <name type="scientific">Trichonephila clavata</name>
    <name type="common">Joro spider</name>
    <name type="synonym">Nephila clavata</name>
    <dbReference type="NCBI Taxonomy" id="2740835"/>
    <lineage>
        <taxon>Eukaryota</taxon>
        <taxon>Metazoa</taxon>
        <taxon>Ecdysozoa</taxon>
        <taxon>Arthropoda</taxon>
        <taxon>Chelicerata</taxon>
        <taxon>Arachnida</taxon>
        <taxon>Araneae</taxon>
        <taxon>Araneomorphae</taxon>
        <taxon>Entelegynae</taxon>
        <taxon>Araneoidea</taxon>
        <taxon>Nephilidae</taxon>
        <taxon>Trichonephila</taxon>
    </lineage>
</organism>
<keyword evidence="9" id="KW-1185">Reference proteome</keyword>
<keyword evidence="3 7" id="KW-0812">Transmembrane</keyword>
<dbReference type="GO" id="GO:0051606">
    <property type="term" value="P:detection of stimulus"/>
    <property type="evidence" value="ECO:0007669"/>
    <property type="project" value="UniProtKB-ARBA"/>
</dbReference>
<dbReference type="GO" id="GO:0005886">
    <property type="term" value="C:plasma membrane"/>
    <property type="evidence" value="ECO:0007669"/>
    <property type="project" value="UniProtKB-SubCell"/>
</dbReference>
<feature type="transmembrane region" description="Helical" evidence="7">
    <location>
        <begin position="68"/>
        <end position="89"/>
    </location>
</feature>
<evidence type="ECO:0000256" key="1">
    <source>
        <dbReference type="ARBA" id="ARBA00004651"/>
    </source>
</evidence>
<dbReference type="PANTHER" id="PTHR21421">
    <property type="entry name" value="GUSTATORY RECEPTOR"/>
    <property type="match status" value="1"/>
</dbReference>
<evidence type="ECO:0000256" key="5">
    <source>
        <dbReference type="ARBA" id="ARBA00023136"/>
    </source>
</evidence>
<keyword evidence="6" id="KW-0675">Receptor</keyword>